<dbReference type="AlphaFoldDB" id="A0A8H7MB36"/>
<evidence type="ECO:0000256" key="12">
    <source>
        <dbReference type="ARBA" id="ARBA00043086"/>
    </source>
</evidence>
<evidence type="ECO:0000256" key="10">
    <source>
        <dbReference type="ARBA" id="ARBA00041392"/>
    </source>
</evidence>
<evidence type="ECO:0000256" key="4">
    <source>
        <dbReference type="ARBA" id="ARBA00012702"/>
    </source>
</evidence>
<reference evidence="14" key="1">
    <citation type="submission" date="2016-08" db="EMBL/GenBank/DDBJ databases">
        <authorList>
            <person name="Yan J."/>
        </authorList>
    </citation>
    <scope>NUCLEOTIDE SEQUENCE</scope>
    <source>
        <strain evidence="14">CSS-01s</strain>
    </source>
</reference>
<evidence type="ECO:0000313" key="15">
    <source>
        <dbReference type="Proteomes" id="UP000627934"/>
    </source>
</evidence>
<evidence type="ECO:0000256" key="9">
    <source>
        <dbReference type="ARBA" id="ARBA00040965"/>
    </source>
</evidence>
<keyword evidence="5" id="KW-0637">Prenyltransferase</keyword>
<evidence type="ECO:0000256" key="7">
    <source>
        <dbReference type="ARBA" id="ARBA00022737"/>
    </source>
</evidence>
<dbReference type="PROSITE" id="PS51147">
    <property type="entry name" value="PFTA"/>
    <property type="match status" value="5"/>
</dbReference>
<dbReference type="PANTHER" id="PTHR11129:SF1">
    <property type="entry name" value="PROTEIN FARNESYLTRANSFERASE_GERANYLGERANYLTRANSFERASE TYPE-1 SUBUNIT ALPHA"/>
    <property type="match status" value="1"/>
</dbReference>
<organism evidence="14 15">
    <name type="scientific">Lasiodiplodia theobromae</name>
    <dbReference type="NCBI Taxonomy" id="45133"/>
    <lineage>
        <taxon>Eukaryota</taxon>
        <taxon>Fungi</taxon>
        <taxon>Dikarya</taxon>
        <taxon>Ascomycota</taxon>
        <taxon>Pezizomycotina</taxon>
        <taxon>Dothideomycetes</taxon>
        <taxon>Dothideomycetes incertae sedis</taxon>
        <taxon>Botryosphaeriales</taxon>
        <taxon>Botryosphaeriaceae</taxon>
        <taxon>Lasiodiplodia</taxon>
    </lineage>
</organism>
<dbReference type="SUPFAM" id="SSF48439">
    <property type="entry name" value="Protein prenylyltransferase"/>
    <property type="match status" value="1"/>
</dbReference>
<dbReference type="EC" id="2.5.1.59" evidence="3"/>
<dbReference type="EC" id="2.5.1.58" evidence="4"/>
<accession>A0A8H7MB36</accession>
<evidence type="ECO:0000256" key="13">
    <source>
        <dbReference type="ARBA" id="ARBA00043219"/>
    </source>
</evidence>
<protein>
    <recommendedName>
        <fullName evidence="9">Protein farnesyltransferase/geranylgeranyltransferase type-1 subunit alpha</fullName>
        <ecNumber evidence="4">2.5.1.58</ecNumber>
        <ecNumber evidence="3">2.5.1.59</ecNumber>
    </recommendedName>
    <alternativeName>
        <fullName evidence="12">CAAX farnesyltransferase subunit alpha</fullName>
    </alternativeName>
    <alternativeName>
        <fullName evidence="11">FTase-alpha</fullName>
    </alternativeName>
    <alternativeName>
        <fullName evidence="10">Ras proteins prenyltransferase subunit alpha</fullName>
    </alternativeName>
    <alternativeName>
        <fullName evidence="13">Type I protein geranyl-geranyltransferase subunit alpha</fullName>
    </alternativeName>
</protein>
<dbReference type="Gene3D" id="1.25.40.120">
    <property type="entry name" value="Protein prenylyltransferase"/>
    <property type="match status" value="1"/>
</dbReference>
<comment type="cofactor">
    <cofactor evidence="1">
        <name>Mg(2+)</name>
        <dbReference type="ChEBI" id="CHEBI:18420"/>
    </cofactor>
</comment>
<dbReference type="GO" id="GO:0004660">
    <property type="term" value="F:protein farnesyltransferase activity"/>
    <property type="evidence" value="ECO:0007669"/>
    <property type="project" value="UniProtKB-EC"/>
</dbReference>
<evidence type="ECO:0000256" key="1">
    <source>
        <dbReference type="ARBA" id="ARBA00001946"/>
    </source>
</evidence>
<comment type="similarity">
    <text evidence="2">Belongs to the protein prenyltransferase subunit alpha family.</text>
</comment>
<dbReference type="GO" id="GO:0004662">
    <property type="term" value="F:CAAX-protein geranylgeranyltransferase activity"/>
    <property type="evidence" value="ECO:0007669"/>
    <property type="project" value="UniProtKB-EC"/>
</dbReference>
<evidence type="ECO:0000256" key="3">
    <source>
        <dbReference type="ARBA" id="ARBA00012700"/>
    </source>
</evidence>
<evidence type="ECO:0000256" key="5">
    <source>
        <dbReference type="ARBA" id="ARBA00022602"/>
    </source>
</evidence>
<evidence type="ECO:0000256" key="8">
    <source>
        <dbReference type="ARBA" id="ARBA00022842"/>
    </source>
</evidence>
<reference evidence="14" key="2">
    <citation type="journal article" date="2018" name="DNA Res.">
        <title>Comparative genome and transcriptome analyses reveal adaptations to opportunistic infections in woody plant degrading pathogens of Botryosphaeriaceae.</title>
        <authorList>
            <person name="Yan J.Y."/>
            <person name="Zhao W.S."/>
            <person name="Chen Z."/>
            <person name="Xing Q.K."/>
            <person name="Zhang W."/>
            <person name="Chethana K.W.T."/>
            <person name="Xue M.F."/>
            <person name="Xu J.P."/>
            <person name="Phillips A.J.L."/>
            <person name="Wang Y."/>
            <person name="Liu J.H."/>
            <person name="Liu M."/>
            <person name="Zhou Y."/>
            <person name="Jayawardena R.S."/>
            <person name="Manawasinghe I.S."/>
            <person name="Huang J.B."/>
            <person name="Qiao G.H."/>
            <person name="Fu C.Y."/>
            <person name="Guo F.F."/>
            <person name="Dissanayake A.J."/>
            <person name="Peng Y.L."/>
            <person name="Hyde K.D."/>
            <person name="Li X.H."/>
        </authorList>
    </citation>
    <scope>NUCLEOTIDE SEQUENCE</scope>
    <source>
        <strain evidence="14">CSS-01s</strain>
    </source>
</reference>
<dbReference type="EMBL" id="MDYX01000037">
    <property type="protein sequence ID" value="KAF9629992.1"/>
    <property type="molecule type" value="Genomic_DNA"/>
</dbReference>
<dbReference type="GO" id="GO:0005965">
    <property type="term" value="C:protein farnesyltransferase complex"/>
    <property type="evidence" value="ECO:0007669"/>
    <property type="project" value="TreeGrafter"/>
</dbReference>
<keyword evidence="8" id="KW-0460">Magnesium</keyword>
<proteinExistence type="inferred from homology"/>
<evidence type="ECO:0000256" key="6">
    <source>
        <dbReference type="ARBA" id="ARBA00022679"/>
    </source>
</evidence>
<keyword evidence="7" id="KW-0677">Repeat</keyword>
<sequence>MPYYAEAEEWSDIEPIPLDEGGPNALAAITYSDDYDEAMSYLRAVMAKNEMSERALALTEDIIASNPAHYTVWLYRAKIVLSLEKDLREELAWLNAAALRNLKNYQIWHHRQTIVDTLGDVTGEQAFVARMLAKDAKNYHVWSYRQWLVRRFGLWAEDSGELEAVEALLREDVRNNSAWNHRWFLVFGSDADNLSQKKVLDREMDYAKAAVELAPQNPSPWNYLRGIVRYAKLPLSTLKEFAEQYASIEKPDEVSSSHALDLLADIYSEESSKENAAKALDLLAQRYDPIRENYWNYRKSLLDQPKVVA</sequence>
<evidence type="ECO:0000313" key="14">
    <source>
        <dbReference type="EMBL" id="KAF9629992.1"/>
    </source>
</evidence>
<comment type="caution">
    <text evidence="14">The sequence shown here is derived from an EMBL/GenBank/DDBJ whole genome shotgun (WGS) entry which is preliminary data.</text>
</comment>
<dbReference type="Pfam" id="PF01239">
    <property type="entry name" value="PPTA"/>
    <property type="match status" value="5"/>
</dbReference>
<gene>
    <name evidence="14" type="ORF">BFW01_g173</name>
</gene>
<keyword evidence="6" id="KW-0808">Transferase</keyword>
<dbReference type="InterPro" id="IPR002088">
    <property type="entry name" value="Prenyl_trans_a"/>
</dbReference>
<name>A0A8H7MB36_9PEZI</name>
<evidence type="ECO:0000256" key="2">
    <source>
        <dbReference type="ARBA" id="ARBA00006734"/>
    </source>
</evidence>
<dbReference type="Proteomes" id="UP000627934">
    <property type="component" value="Unassembled WGS sequence"/>
</dbReference>
<dbReference type="GO" id="GO:0005953">
    <property type="term" value="C:CAAX-protein geranylgeranyltransferase complex"/>
    <property type="evidence" value="ECO:0007669"/>
    <property type="project" value="TreeGrafter"/>
</dbReference>
<evidence type="ECO:0000256" key="11">
    <source>
        <dbReference type="ARBA" id="ARBA00042436"/>
    </source>
</evidence>
<dbReference type="PANTHER" id="PTHR11129">
    <property type="entry name" value="PROTEIN FARNESYLTRANSFERASE ALPHA SUBUNIT/RAB GERANYLGERANYL TRANSFERASE ALPHA SUBUNIT"/>
    <property type="match status" value="1"/>
</dbReference>